<dbReference type="PANTHER" id="PTHR43162:SF1">
    <property type="entry name" value="PRESTALK A DIFFERENTIATION PROTEIN A"/>
    <property type="match status" value="1"/>
</dbReference>
<dbReference type="Proteomes" id="UP001383192">
    <property type="component" value="Unassembled WGS sequence"/>
</dbReference>
<dbReference type="SUPFAM" id="SSF51735">
    <property type="entry name" value="NAD(P)-binding Rossmann-fold domains"/>
    <property type="match status" value="1"/>
</dbReference>
<dbReference type="Gene3D" id="3.90.25.10">
    <property type="entry name" value="UDP-galactose 4-epimerase, domain 1"/>
    <property type="match status" value="1"/>
</dbReference>
<comment type="caution">
    <text evidence="1">The sequence shown here is derived from an EMBL/GenBank/DDBJ whole genome shotgun (WGS) entry which is preliminary data.</text>
</comment>
<evidence type="ECO:0008006" key="3">
    <source>
        <dbReference type="Google" id="ProtNLM"/>
    </source>
</evidence>
<organism evidence="1 2">
    <name type="scientific">Paramarasmius palmivorus</name>
    <dbReference type="NCBI Taxonomy" id="297713"/>
    <lineage>
        <taxon>Eukaryota</taxon>
        <taxon>Fungi</taxon>
        <taxon>Dikarya</taxon>
        <taxon>Basidiomycota</taxon>
        <taxon>Agaricomycotina</taxon>
        <taxon>Agaricomycetes</taxon>
        <taxon>Agaricomycetidae</taxon>
        <taxon>Agaricales</taxon>
        <taxon>Marasmiineae</taxon>
        <taxon>Marasmiaceae</taxon>
        <taxon>Paramarasmius</taxon>
    </lineage>
</organism>
<proteinExistence type="predicted"/>
<dbReference type="EMBL" id="JAYKXP010000099">
    <property type="protein sequence ID" value="KAK7026854.1"/>
    <property type="molecule type" value="Genomic_DNA"/>
</dbReference>
<evidence type="ECO:0000313" key="1">
    <source>
        <dbReference type="EMBL" id="KAK7026854.1"/>
    </source>
</evidence>
<gene>
    <name evidence="1" type="ORF">VNI00_015396</name>
</gene>
<keyword evidence="2" id="KW-1185">Reference proteome</keyword>
<dbReference type="InterPro" id="IPR036291">
    <property type="entry name" value="NAD(P)-bd_dom_sf"/>
</dbReference>
<dbReference type="Gene3D" id="3.40.50.720">
    <property type="entry name" value="NAD(P)-binding Rossmann-like Domain"/>
    <property type="match status" value="1"/>
</dbReference>
<sequence length="303" mass="33141">MPQTILLVGGTGTTATPLVEKLLSTTDATVILTSRKGASGIPAKLLESTATRDRVRGVVFNWNDPRTYGNPFTITDTIDAMYLIQPSSCTVVEDPNSVLNQALTKGLKRVVLMSATVCEKGGYGPGKTHAYLEKLKEQGKLESFAVLRPSWFFSNLTDGYDSYIRDQDMLVSAAQDGKLGWVGTEDIADAAYDALVVPSKELCEEYIITGPELLSYDDVTALLTNTLSRKITHRRISLADFGTSEHSKAMGEIDLQIAGGLEERIFALKDVPPTNGKGGVKRWIGTRRLEGFLEANKECWRQS</sequence>
<dbReference type="InterPro" id="IPR051604">
    <property type="entry name" value="Ergot_Alk_Oxidoreductase"/>
</dbReference>
<protein>
    <recommendedName>
        <fullName evidence="3">NmrA-like domain-containing protein</fullName>
    </recommendedName>
</protein>
<evidence type="ECO:0000313" key="2">
    <source>
        <dbReference type="Proteomes" id="UP001383192"/>
    </source>
</evidence>
<dbReference type="PANTHER" id="PTHR43162">
    <property type="match status" value="1"/>
</dbReference>
<reference evidence="1 2" key="1">
    <citation type="submission" date="2024-01" db="EMBL/GenBank/DDBJ databases">
        <title>A draft genome for a cacao thread blight-causing isolate of Paramarasmius palmivorus.</title>
        <authorList>
            <person name="Baruah I.K."/>
            <person name="Bukari Y."/>
            <person name="Amoako-Attah I."/>
            <person name="Meinhardt L.W."/>
            <person name="Bailey B.A."/>
            <person name="Cohen S.P."/>
        </authorList>
    </citation>
    <scope>NUCLEOTIDE SEQUENCE [LARGE SCALE GENOMIC DNA]</scope>
    <source>
        <strain evidence="1 2">GH-12</strain>
    </source>
</reference>
<dbReference type="AlphaFoldDB" id="A0AAW0BK33"/>
<accession>A0AAW0BK33</accession>
<name>A0AAW0BK33_9AGAR</name>